<reference evidence="3 4" key="1">
    <citation type="journal article" date="2024" name="Nat. Commun.">
        <title>Phylogenomics reveals the evolutionary origins of lichenization in chlorophyte algae.</title>
        <authorList>
            <person name="Puginier C."/>
            <person name="Libourel C."/>
            <person name="Otte J."/>
            <person name="Skaloud P."/>
            <person name="Haon M."/>
            <person name="Grisel S."/>
            <person name="Petersen M."/>
            <person name="Berrin J.G."/>
            <person name="Delaux P.M."/>
            <person name="Dal Grande F."/>
            <person name="Keller J."/>
        </authorList>
    </citation>
    <scope>NUCLEOTIDE SEQUENCE [LARGE SCALE GENOMIC DNA]</scope>
    <source>
        <strain evidence="3 4">SAG 2523</strain>
    </source>
</reference>
<dbReference type="Proteomes" id="UP001485043">
    <property type="component" value="Unassembled WGS sequence"/>
</dbReference>
<dbReference type="AlphaFoldDB" id="A0AAW1SNM8"/>
<dbReference type="EMBL" id="JALJOV010001361">
    <property type="protein sequence ID" value="KAK9849125.1"/>
    <property type="molecule type" value="Genomic_DNA"/>
</dbReference>
<proteinExistence type="predicted"/>
<evidence type="ECO:0000313" key="3">
    <source>
        <dbReference type="EMBL" id="KAK9849125.1"/>
    </source>
</evidence>
<gene>
    <name evidence="3" type="ORF">WJX84_010183</name>
</gene>
<comment type="caution">
    <text evidence="3">The sequence shown here is derived from an EMBL/GenBank/DDBJ whole genome shotgun (WGS) entry which is preliminary data.</text>
</comment>
<evidence type="ECO:0000256" key="2">
    <source>
        <dbReference type="SAM" id="MobiDB-lite"/>
    </source>
</evidence>
<evidence type="ECO:0000256" key="1">
    <source>
        <dbReference type="ARBA" id="ARBA00022691"/>
    </source>
</evidence>
<dbReference type="InterPro" id="IPR004384">
    <property type="entry name" value="RNA_MeTrfase_TrmJ/LasT"/>
</dbReference>
<accession>A0AAW1SNM8</accession>
<evidence type="ECO:0000313" key="4">
    <source>
        <dbReference type="Proteomes" id="UP001485043"/>
    </source>
</evidence>
<name>A0AAW1SNM8_9CHLO</name>
<dbReference type="PANTHER" id="PTHR42786">
    <property type="entry name" value="TRNA/RRNA METHYLTRANSFERASE"/>
    <property type="match status" value="1"/>
</dbReference>
<keyword evidence="4" id="KW-1185">Reference proteome</keyword>
<feature type="compositionally biased region" description="Polar residues" evidence="2">
    <location>
        <begin position="47"/>
        <end position="59"/>
    </location>
</feature>
<dbReference type="GO" id="GO:0008173">
    <property type="term" value="F:RNA methyltransferase activity"/>
    <property type="evidence" value="ECO:0007669"/>
    <property type="project" value="InterPro"/>
</dbReference>
<protein>
    <submittedName>
        <fullName evidence="3">Uncharacterized protein</fullName>
    </submittedName>
</protein>
<keyword evidence="1" id="KW-0949">S-adenosyl-L-methionine</keyword>
<dbReference type="GO" id="GO:0005829">
    <property type="term" value="C:cytosol"/>
    <property type="evidence" value="ECO:0007669"/>
    <property type="project" value="TreeGrafter"/>
</dbReference>
<feature type="region of interest" description="Disordered" evidence="2">
    <location>
        <begin position="36"/>
        <end position="59"/>
    </location>
</feature>
<dbReference type="Gene3D" id="1.10.8.590">
    <property type="match status" value="1"/>
</dbReference>
<organism evidence="3 4">
    <name type="scientific">Apatococcus fuscideae</name>
    <dbReference type="NCBI Taxonomy" id="2026836"/>
    <lineage>
        <taxon>Eukaryota</taxon>
        <taxon>Viridiplantae</taxon>
        <taxon>Chlorophyta</taxon>
        <taxon>core chlorophytes</taxon>
        <taxon>Trebouxiophyceae</taxon>
        <taxon>Chlorellales</taxon>
        <taxon>Chlorellaceae</taxon>
        <taxon>Apatococcus</taxon>
    </lineage>
</organism>
<dbReference type="PANTHER" id="PTHR42786:SF2">
    <property type="entry name" value="TRNA (CYTIDINE_URIDINE-2'-O-)-METHYLTRANSFERASE TRMJ"/>
    <property type="match status" value="1"/>
</dbReference>
<sequence>MDALAGSAGSIGFTRRAGATRQTHASIRHLLHDFPNAIPLHPHASPPETSSDGSDMVQSVGPSGKVALVFGREERHASSHPVDAAALDVLVSKWAAVIGRAGLRSEETVAGGQGNHGRKRRTAGHLRAILSRSQATKQEVQAMHGLAKAILAKLDCDAPS</sequence>
<dbReference type="GO" id="GO:0002128">
    <property type="term" value="P:tRNA nucleoside ribose methylation"/>
    <property type="evidence" value="ECO:0007669"/>
    <property type="project" value="TreeGrafter"/>
</dbReference>